<organism evidence="2 3">
    <name type="scientific">Saxophila tyrrhenica</name>
    <dbReference type="NCBI Taxonomy" id="1690608"/>
    <lineage>
        <taxon>Eukaryota</taxon>
        <taxon>Fungi</taxon>
        <taxon>Dikarya</taxon>
        <taxon>Ascomycota</taxon>
        <taxon>Pezizomycotina</taxon>
        <taxon>Dothideomycetes</taxon>
        <taxon>Dothideomycetidae</taxon>
        <taxon>Mycosphaerellales</taxon>
        <taxon>Extremaceae</taxon>
        <taxon>Saxophila</taxon>
    </lineage>
</organism>
<feature type="transmembrane region" description="Helical" evidence="1">
    <location>
        <begin position="104"/>
        <end position="123"/>
    </location>
</feature>
<evidence type="ECO:0000313" key="2">
    <source>
        <dbReference type="EMBL" id="KAK5163253.1"/>
    </source>
</evidence>
<feature type="transmembrane region" description="Helical" evidence="1">
    <location>
        <begin position="171"/>
        <end position="192"/>
    </location>
</feature>
<protein>
    <submittedName>
        <fullName evidence="2">Uncharacterized protein</fullName>
    </submittedName>
</protein>
<evidence type="ECO:0000256" key="1">
    <source>
        <dbReference type="SAM" id="Phobius"/>
    </source>
</evidence>
<comment type="caution">
    <text evidence="2">The sequence shown here is derived from an EMBL/GenBank/DDBJ whole genome shotgun (WGS) entry which is preliminary data.</text>
</comment>
<dbReference type="Proteomes" id="UP001337655">
    <property type="component" value="Unassembled WGS sequence"/>
</dbReference>
<keyword evidence="3" id="KW-1185">Reference proteome</keyword>
<dbReference type="RefSeq" id="XP_064653778.1">
    <property type="nucleotide sequence ID" value="XM_064808056.1"/>
</dbReference>
<dbReference type="EMBL" id="JAVRRT010000027">
    <property type="protein sequence ID" value="KAK5163253.1"/>
    <property type="molecule type" value="Genomic_DNA"/>
</dbReference>
<feature type="transmembrane region" description="Helical" evidence="1">
    <location>
        <begin position="143"/>
        <end position="164"/>
    </location>
</feature>
<sequence length="199" mass="22266">MARPEENFLSIGGATPRKYYDRLMAFAPADAAGQVVEETRAAPSSRSSLEDLERAWAAIDLDLEKQATTPLLINFEEETSKEPSAPAPQNPQATQRGREIYNRWLIAIHGPWILAVFILWFRYSDLVPTADFCTDAGPAAIQAVLYGALWLFCTWFFIQGFLVFERASPNVSWVHLAIPLFLIGRGVARWGYVKLGICS</sequence>
<gene>
    <name evidence="2" type="ORF">LTR77_010839</name>
</gene>
<keyword evidence="1" id="KW-0472">Membrane</keyword>
<proteinExistence type="predicted"/>
<accession>A0AAV9NY47</accession>
<evidence type="ECO:0000313" key="3">
    <source>
        <dbReference type="Proteomes" id="UP001337655"/>
    </source>
</evidence>
<dbReference type="GeneID" id="89932164"/>
<name>A0AAV9NY47_9PEZI</name>
<keyword evidence="1" id="KW-0812">Transmembrane</keyword>
<dbReference type="AlphaFoldDB" id="A0AAV9NY47"/>
<reference evidence="2 3" key="1">
    <citation type="submission" date="2023-08" db="EMBL/GenBank/DDBJ databases">
        <title>Black Yeasts Isolated from many extreme environments.</title>
        <authorList>
            <person name="Coleine C."/>
            <person name="Stajich J.E."/>
            <person name="Selbmann L."/>
        </authorList>
    </citation>
    <scope>NUCLEOTIDE SEQUENCE [LARGE SCALE GENOMIC DNA]</scope>
    <source>
        <strain evidence="2 3">CCFEE 5935</strain>
    </source>
</reference>
<keyword evidence="1" id="KW-1133">Transmembrane helix</keyword>